<evidence type="ECO:0000256" key="7">
    <source>
        <dbReference type="ARBA" id="ARBA00021726"/>
    </source>
</evidence>
<keyword evidence="16" id="KW-0472">Membrane</keyword>
<keyword evidence="22" id="KW-1185">Reference proteome</keyword>
<keyword evidence="10 19" id="KW-0479">Metal-binding</keyword>
<dbReference type="Proteomes" id="UP000196573">
    <property type="component" value="Unassembled WGS sequence"/>
</dbReference>
<comment type="similarity">
    <text evidence="3 20">Belongs to the phospholipase A1 family.</text>
</comment>
<evidence type="ECO:0000256" key="9">
    <source>
        <dbReference type="ARBA" id="ARBA00022692"/>
    </source>
</evidence>
<dbReference type="Pfam" id="PF02253">
    <property type="entry name" value="PLA1"/>
    <property type="match status" value="1"/>
</dbReference>
<evidence type="ECO:0000256" key="2">
    <source>
        <dbReference type="ARBA" id="ARBA00001604"/>
    </source>
</evidence>
<dbReference type="PRINTS" id="PR01486">
    <property type="entry name" value="PHPHLIPASEA1"/>
</dbReference>
<proteinExistence type="inferred from homology"/>
<evidence type="ECO:0000256" key="8">
    <source>
        <dbReference type="ARBA" id="ARBA00022452"/>
    </source>
</evidence>
<gene>
    <name evidence="21" type="primary">pldA_2</name>
    <name evidence="21" type="ORF">EHSB41UT_04691</name>
</gene>
<reference evidence="21 22" key="1">
    <citation type="submission" date="2017-03" db="EMBL/GenBank/DDBJ databases">
        <authorList>
            <person name="Afonso C.L."/>
            <person name="Miller P.J."/>
            <person name="Scott M.A."/>
            <person name="Spackman E."/>
            <person name="Goraichik I."/>
            <person name="Dimitrov K.M."/>
            <person name="Suarez D.L."/>
            <person name="Swayne D.E."/>
        </authorList>
    </citation>
    <scope>NUCLEOTIDE SEQUENCE [LARGE SCALE GENOMIC DNA]</scope>
    <source>
        <strain evidence="21">SB41UT1</strain>
    </source>
</reference>
<keyword evidence="17 20" id="KW-0998">Cell outer membrane</keyword>
<evidence type="ECO:0000256" key="20">
    <source>
        <dbReference type="RuleBase" id="RU366027"/>
    </source>
</evidence>
<dbReference type="GO" id="GO:0016042">
    <property type="term" value="P:lipid catabolic process"/>
    <property type="evidence" value="ECO:0007669"/>
    <property type="project" value="UniProtKB-KW"/>
</dbReference>
<evidence type="ECO:0000313" key="22">
    <source>
        <dbReference type="Proteomes" id="UP000196573"/>
    </source>
</evidence>
<dbReference type="GO" id="GO:0009279">
    <property type="term" value="C:cell outer membrane"/>
    <property type="evidence" value="ECO:0007669"/>
    <property type="project" value="UniProtKB-SubCell"/>
</dbReference>
<dbReference type="EC" id="3.1.1.4" evidence="6 20"/>
<dbReference type="InterPro" id="IPR036541">
    <property type="entry name" value="PLipase_A1_sf"/>
</dbReference>
<evidence type="ECO:0000256" key="4">
    <source>
        <dbReference type="ARBA" id="ARBA00011702"/>
    </source>
</evidence>
<evidence type="ECO:0000256" key="13">
    <source>
        <dbReference type="ARBA" id="ARBA00022837"/>
    </source>
</evidence>
<keyword evidence="13 19" id="KW-0106">Calcium</keyword>
<organism evidence="21 22">
    <name type="scientific">Parendozoicomonas haliclonae</name>
    <dbReference type="NCBI Taxonomy" id="1960125"/>
    <lineage>
        <taxon>Bacteria</taxon>
        <taxon>Pseudomonadati</taxon>
        <taxon>Pseudomonadota</taxon>
        <taxon>Gammaproteobacteria</taxon>
        <taxon>Oceanospirillales</taxon>
        <taxon>Endozoicomonadaceae</taxon>
        <taxon>Parendozoicomonas</taxon>
    </lineage>
</organism>
<evidence type="ECO:0000256" key="3">
    <source>
        <dbReference type="ARBA" id="ARBA00010525"/>
    </source>
</evidence>
<dbReference type="SUPFAM" id="SSF56931">
    <property type="entry name" value="Outer membrane phospholipase A (OMPLA)"/>
    <property type="match status" value="1"/>
</dbReference>
<evidence type="ECO:0000313" key="21">
    <source>
        <dbReference type="EMBL" id="SMA50873.1"/>
    </source>
</evidence>
<dbReference type="EC" id="3.1.1.32" evidence="5 20"/>
<dbReference type="GO" id="GO:0004623">
    <property type="term" value="F:phospholipase A2 activity"/>
    <property type="evidence" value="ECO:0007669"/>
    <property type="project" value="UniProtKB-EC"/>
</dbReference>
<evidence type="ECO:0000256" key="16">
    <source>
        <dbReference type="ARBA" id="ARBA00023136"/>
    </source>
</evidence>
<evidence type="ECO:0000256" key="10">
    <source>
        <dbReference type="ARBA" id="ARBA00022723"/>
    </source>
</evidence>
<dbReference type="PANTHER" id="PTHR40457:SF1">
    <property type="entry name" value="PHOSPHOLIPASE A1"/>
    <property type="match status" value="1"/>
</dbReference>
<keyword evidence="8" id="KW-1134">Transmembrane beta strand</keyword>
<name>A0A1X7ARU7_9GAMM</name>
<comment type="subunit">
    <text evidence="4 20">Homodimer; dimerization is reversible, and the dimeric form is the active one.</text>
</comment>
<dbReference type="GO" id="GO:0046872">
    <property type="term" value="F:metal ion binding"/>
    <property type="evidence" value="ECO:0007669"/>
    <property type="project" value="UniProtKB-KW"/>
</dbReference>
<evidence type="ECO:0000256" key="17">
    <source>
        <dbReference type="ARBA" id="ARBA00023237"/>
    </source>
</evidence>
<dbReference type="GO" id="GO:0008970">
    <property type="term" value="F:phospholipase A1 activity"/>
    <property type="evidence" value="ECO:0007669"/>
    <property type="project" value="UniProtKB-EC"/>
</dbReference>
<accession>A0A1X7ARU7</accession>
<evidence type="ECO:0000256" key="6">
    <source>
        <dbReference type="ARBA" id="ARBA00013278"/>
    </source>
</evidence>
<comment type="catalytic activity">
    <reaction evidence="2 20">
        <text>a 1,2-diacyl-sn-glycero-3-phosphocholine + H2O = a 1-acyl-sn-glycero-3-phosphocholine + a fatty acid + H(+)</text>
        <dbReference type="Rhea" id="RHEA:15801"/>
        <dbReference type="ChEBI" id="CHEBI:15377"/>
        <dbReference type="ChEBI" id="CHEBI:15378"/>
        <dbReference type="ChEBI" id="CHEBI:28868"/>
        <dbReference type="ChEBI" id="CHEBI:57643"/>
        <dbReference type="ChEBI" id="CHEBI:58168"/>
        <dbReference type="EC" id="3.1.1.4"/>
    </reaction>
</comment>
<evidence type="ECO:0000256" key="12">
    <source>
        <dbReference type="ARBA" id="ARBA00022801"/>
    </source>
</evidence>
<comment type="cofactor">
    <cofactor evidence="20">
        <name>Ca(2+)</name>
        <dbReference type="ChEBI" id="CHEBI:29108"/>
    </cofactor>
    <text evidence="20">Binds 1 Ca(2+) ion per monomer. In the dimeric form the Ca(2+) is bound by different amino acids with binding of each Ca(2+) shared with ligands coming from each monomer. The Ca(2+) ion may have a role in catalysis.</text>
</comment>
<dbReference type="EMBL" id="FWPT01000018">
    <property type="protein sequence ID" value="SMA50873.1"/>
    <property type="molecule type" value="Genomic_DNA"/>
</dbReference>
<evidence type="ECO:0000256" key="5">
    <source>
        <dbReference type="ARBA" id="ARBA00013179"/>
    </source>
</evidence>
<evidence type="ECO:0000256" key="14">
    <source>
        <dbReference type="ARBA" id="ARBA00022963"/>
    </source>
</evidence>
<evidence type="ECO:0000256" key="19">
    <source>
        <dbReference type="PIRSR" id="PIRSR603187-2"/>
    </source>
</evidence>
<protein>
    <recommendedName>
        <fullName evidence="7 20">Phospholipase A1</fullName>
        <ecNumber evidence="5 20">3.1.1.32</ecNumber>
        <ecNumber evidence="6 20">3.1.1.4</ecNumber>
    </recommendedName>
    <alternativeName>
        <fullName evidence="20">Phosphatidylcholine 1-acylhydrolase</fullName>
    </alternativeName>
</protein>
<dbReference type="AlphaFoldDB" id="A0A1X7ARU7"/>
<feature type="active site" description="Proton acceptor" evidence="18">
    <location>
        <position position="151"/>
    </location>
</feature>
<sequence length="283" mass="32961">MNKNLILSGGLLLLLTLTGITHSVEQEISHNAPSANDLFTLKPYRANYFLPAHYSEKPDRAFFQPLNPNDREGKKIEIEFQISLFFDVWQGLFKENDTVRFAYTQNAYWQAYDKSAYFRDTDYQPELFYQLPMSRQWGDWQWQTTTAGFWHESNGKGGSYERSWNRVFVGFQVANGNFAINFKPWVRLKFSHDYNKDISHYRGHGEIEFLYQTENNQQFMAKSRNDIDSGFSRGYEELAWLFPITGNLRGFIKLTSGYGESISSYNHYDNTAGIGVALSGWQL</sequence>
<evidence type="ECO:0000256" key="15">
    <source>
        <dbReference type="ARBA" id="ARBA00023098"/>
    </source>
</evidence>
<dbReference type="InterPro" id="IPR003187">
    <property type="entry name" value="PLipase_A1"/>
</dbReference>
<comment type="catalytic activity">
    <reaction evidence="1 20">
        <text>a 1,2-diacyl-sn-glycero-3-phosphocholine + H2O = a 2-acyl-sn-glycero-3-phosphocholine + a fatty acid + H(+)</text>
        <dbReference type="Rhea" id="RHEA:18689"/>
        <dbReference type="ChEBI" id="CHEBI:15377"/>
        <dbReference type="ChEBI" id="CHEBI:15378"/>
        <dbReference type="ChEBI" id="CHEBI:28868"/>
        <dbReference type="ChEBI" id="CHEBI:57643"/>
        <dbReference type="ChEBI" id="CHEBI:57875"/>
        <dbReference type="EC" id="3.1.1.32"/>
    </reaction>
</comment>
<feature type="active site" description="Nucleophile" evidence="18">
    <location>
        <position position="153"/>
    </location>
</feature>
<evidence type="ECO:0000256" key="18">
    <source>
        <dbReference type="PIRSR" id="PIRSR603187-1"/>
    </source>
</evidence>
<evidence type="ECO:0000256" key="11">
    <source>
        <dbReference type="ARBA" id="ARBA00022729"/>
    </source>
</evidence>
<keyword evidence="9" id="KW-0812">Transmembrane</keyword>
<comment type="subcellular location">
    <subcellularLocation>
        <location evidence="20">Cell outer membrane</location>
        <topology evidence="20">Multi-pass membrane protein</topology>
    </subcellularLocation>
    <text evidence="20">One of the very few enzymes located there.</text>
</comment>
<keyword evidence="12 20" id="KW-0378">Hydrolase</keyword>
<keyword evidence="14 20" id="KW-0442">Lipid degradation</keyword>
<feature type="binding site" description="in dimeric form" evidence="19">
    <location>
        <position position="115"/>
    </location>
    <ligand>
        <name>Ca(2+)</name>
        <dbReference type="ChEBI" id="CHEBI:29108"/>
        <label>1</label>
    </ligand>
</feature>
<dbReference type="PANTHER" id="PTHR40457">
    <property type="entry name" value="PHOSPHOLIPASE A1"/>
    <property type="match status" value="1"/>
</dbReference>
<comment type="function">
    <text evidence="20">Hydrolysis of phosphatidylcholine with phospholipase A2 (EC 3.1.1.4) and phospholipase A1 (EC 3.1.1.32) activities.</text>
</comment>
<keyword evidence="15 20" id="KW-0443">Lipid metabolism</keyword>
<evidence type="ECO:0000256" key="1">
    <source>
        <dbReference type="ARBA" id="ARBA00000111"/>
    </source>
</evidence>
<dbReference type="RefSeq" id="WP_165767387.1">
    <property type="nucleotide sequence ID" value="NZ_CBCSCN010000020.1"/>
</dbReference>
<keyword evidence="11" id="KW-0732">Signal</keyword>
<dbReference type="Gene3D" id="2.40.230.10">
    <property type="entry name" value="Phospholipase A1"/>
    <property type="match status" value="1"/>
</dbReference>